<reference evidence="1 2" key="1">
    <citation type="journal article" date="2021" name="Nat. Plants">
        <title>The Taxus genome provides insights into paclitaxel biosynthesis.</title>
        <authorList>
            <person name="Xiong X."/>
            <person name="Gou J."/>
            <person name="Liao Q."/>
            <person name="Li Y."/>
            <person name="Zhou Q."/>
            <person name="Bi G."/>
            <person name="Li C."/>
            <person name="Du R."/>
            <person name="Wang X."/>
            <person name="Sun T."/>
            <person name="Guo L."/>
            <person name="Liang H."/>
            <person name="Lu P."/>
            <person name="Wu Y."/>
            <person name="Zhang Z."/>
            <person name="Ro D.K."/>
            <person name="Shang Y."/>
            <person name="Huang S."/>
            <person name="Yan J."/>
        </authorList>
    </citation>
    <scope>NUCLEOTIDE SEQUENCE [LARGE SCALE GENOMIC DNA]</scope>
    <source>
        <strain evidence="1">Ta-2019</strain>
    </source>
</reference>
<dbReference type="AlphaFoldDB" id="A0AA38LIW6"/>
<comment type="caution">
    <text evidence="1">The sequence shown here is derived from an EMBL/GenBank/DDBJ whole genome shotgun (WGS) entry which is preliminary data.</text>
</comment>
<feature type="non-terminal residue" evidence="1">
    <location>
        <position position="1"/>
    </location>
</feature>
<protein>
    <submittedName>
        <fullName evidence="1">Uncharacterized protein</fullName>
    </submittedName>
</protein>
<accession>A0AA38LIW6</accession>
<sequence length="66" mass="6740">GGTPPRKDIEKYLPGDQKLGLGICGIDELSGSWGDADGIALEEMVAVGMDELVVVGGAVGLVDVKK</sequence>
<evidence type="ECO:0000313" key="1">
    <source>
        <dbReference type="EMBL" id="KAH9326403.1"/>
    </source>
</evidence>
<gene>
    <name evidence="1" type="ORF">KI387_006581</name>
</gene>
<evidence type="ECO:0000313" key="2">
    <source>
        <dbReference type="Proteomes" id="UP000824469"/>
    </source>
</evidence>
<keyword evidence="2" id="KW-1185">Reference proteome</keyword>
<proteinExistence type="predicted"/>
<organism evidence="1 2">
    <name type="scientific">Taxus chinensis</name>
    <name type="common">Chinese yew</name>
    <name type="synonym">Taxus wallichiana var. chinensis</name>
    <dbReference type="NCBI Taxonomy" id="29808"/>
    <lineage>
        <taxon>Eukaryota</taxon>
        <taxon>Viridiplantae</taxon>
        <taxon>Streptophyta</taxon>
        <taxon>Embryophyta</taxon>
        <taxon>Tracheophyta</taxon>
        <taxon>Spermatophyta</taxon>
        <taxon>Pinopsida</taxon>
        <taxon>Pinidae</taxon>
        <taxon>Conifers II</taxon>
        <taxon>Cupressales</taxon>
        <taxon>Taxaceae</taxon>
        <taxon>Taxus</taxon>
    </lineage>
</organism>
<dbReference type="Proteomes" id="UP000824469">
    <property type="component" value="Unassembled WGS sequence"/>
</dbReference>
<dbReference type="EMBL" id="JAHRHJ020000002">
    <property type="protein sequence ID" value="KAH9326403.1"/>
    <property type="molecule type" value="Genomic_DNA"/>
</dbReference>
<name>A0AA38LIW6_TAXCH</name>